<feature type="binding site" evidence="9">
    <location>
        <begin position="186"/>
        <end position="187"/>
    </location>
    <ligand>
        <name>2-[(2R,5Z)-2-carboxy-4-methylthiazol-5(2H)-ylidene]ethyl phosphate</name>
        <dbReference type="ChEBI" id="CHEBI:62899"/>
    </ligand>
</feature>
<dbReference type="AlphaFoldDB" id="A0A4Y9S466"/>
<evidence type="ECO:0000313" key="14">
    <source>
        <dbReference type="Proteomes" id="UP000298438"/>
    </source>
</evidence>
<keyword evidence="5 9" id="KW-0784">Thiamine biosynthesis</keyword>
<evidence type="ECO:0000256" key="9">
    <source>
        <dbReference type="HAMAP-Rule" id="MF_00097"/>
    </source>
</evidence>
<dbReference type="GO" id="GO:0005737">
    <property type="term" value="C:cytoplasm"/>
    <property type="evidence" value="ECO:0007669"/>
    <property type="project" value="TreeGrafter"/>
</dbReference>
<evidence type="ECO:0000256" key="6">
    <source>
        <dbReference type="ARBA" id="ARBA00047334"/>
    </source>
</evidence>
<evidence type="ECO:0000256" key="2">
    <source>
        <dbReference type="ARBA" id="ARBA00022679"/>
    </source>
</evidence>
<comment type="catalytic activity">
    <reaction evidence="6 9 10">
        <text>4-methyl-5-(2-phosphooxyethyl)-thiazole + 4-amino-2-methyl-5-(diphosphooxymethyl)pyrimidine + H(+) = thiamine phosphate + diphosphate</text>
        <dbReference type="Rhea" id="RHEA:22328"/>
        <dbReference type="ChEBI" id="CHEBI:15378"/>
        <dbReference type="ChEBI" id="CHEBI:33019"/>
        <dbReference type="ChEBI" id="CHEBI:37575"/>
        <dbReference type="ChEBI" id="CHEBI:57841"/>
        <dbReference type="ChEBI" id="CHEBI:58296"/>
        <dbReference type="EC" id="2.5.1.3"/>
    </reaction>
</comment>
<dbReference type="InterPro" id="IPR022998">
    <property type="entry name" value="ThiamineP_synth_TenI"/>
</dbReference>
<evidence type="ECO:0000256" key="7">
    <source>
        <dbReference type="ARBA" id="ARBA00047851"/>
    </source>
</evidence>
<dbReference type="GO" id="GO:0009229">
    <property type="term" value="P:thiamine diphosphate biosynthetic process"/>
    <property type="evidence" value="ECO:0007669"/>
    <property type="project" value="UniProtKB-UniRule"/>
</dbReference>
<dbReference type="Pfam" id="PF02581">
    <property type="entry name" value="TMP-TENI"/>
    <property type="match status" value="1"/>
</dbReference>
<protein>
    <recommendedName>
        <fullName evidence="9">Thiamine-phosphate synthase</fullName>
        <shortName evidence="9">TP synthase</shortName>
        <shortName evidence="9">TPS</shortName>
        <ecNumber evidence="9">2.5.1.3</ecNumber>
    </recommendedName>
    <alternativeName>
        <fullName evidence="9">Thiamine-phosphate pyrophosphorylase</fullName>
        <shortName evidence="9">TMP pyrophosphorylase</shortName>
        <shortName evidence="9">TMP-PPase</shortName>
    </alternativeName>
</protein>
<keyword evidence="3 9" id="KW-0479">Metal-binding</keyword>
<evidence type="ECO:0000256" key="5">
    <source>
        <dbReference type="ARBA" id="ARBA00022977"/>
    </source>
</evidence>
<dbReference type="NCBIfam" id="TIGR00693">
    <property type="entry name" value="thiE"/>
    <property type="match status" value="1"/>
</dbReference>
<evidence type="ECO:0000256" key="1">
    <source>
        <dbReference type="ARBA" id="ARBA00005165"/>
    </source>
</evidence>
<dbReference type="CDD" id="cd00564">
    <property type="entry name" value="TMP_TenI"/>
    <property type="match status" value="1"/>
</dbReference>
<name>A0A4Y9S466_9BURK</name>
<proteinExistence type="inferred from homology"/>
<comment type="catalytic activity">
    <reaction evidence="7 9 10">
        <text>2-(2-carboxy-4-methylthiazol-5-yl)ethyl phosphate + 4-amino-2-methyl-5-(diphosphooxymethyl)pyrimidine + 2 H(+) = thiamine phosphate + CO2 + diphosphate</text>
        <dbReference type="Rhea" id="RHEA:47848"/>
        <dbReference type="ChEBI" id="CHEBI:15378"/>
        <dbReference type="ChEBI" id="CHEBI:16526"/>
        <dbReference type="ChEBI" id="CHEBI:33019"/>
        <dbReference type="ChEBI" id="CHEBI:37575"/>
        <dbReference type="ChEBI" id="CHEBI:57841"/>
        <dbReference type="ChEBI" id="CHEBI:62890"/>
        <dbReference type="EC" id="2.5.1.3"/>
    </reaction>
</comment>
<dbReference type="InterPro" id="IPR036206">
    <property type="entry name" value="ThiamineP_synth_sf"/>
</dbReference>
<dbReference type="Gene3D" id="3.20.20.70">
    <property type="entry name" value="Aldolase class I"/>
    <property type="match status" value="1"/>
</dbReference>
<dbReference type="UniPathway" id="UPA00060">
    <property type="reaction ID" value="UER00141"/>
</dbReference>
<dbReference type="GO" id="GO:0009228">
    <property type="term" value="P:thiamine biosynthetic process"/>
    <property type="evidence" value="ECO:0007669"/>
    <property type="project" value="UniProtKB-KW"/>
</dbReference>
<feature type="domain" description="Thiamine phosphate synthase/TenI" evidence="12">
    <location>
        <begin position="9"/>
        <end position="189"/>
    </location>
</feature>
<keyword evidence="14" id="KW-1185">Reference proteome</keyword>
<evidence type="ECO:0000259" key="12">
    <source>
        <dbReference type="Pfam" id="PF02581"/>
    </source>
</evidence>
<reference evidence="13 14" key="1">
    <citation type="submission" date="2019-03" db="EMBL/GenBank/DDBJ databases">
        <title>Draft Genome Sequence of Massilia arenosa sp. nov., a Novel Massilia Species Isolated from a Sandy-loam Maize Soil.</title>
        <authorList>
            <person name="Raths R."/>
            <person name="Peta V."/>
            <person name="Bucking H."/>
        </authorList>
    </citation>
    <scope>NUCLEOTIDE SEQUENCE [LARGE SCALE GENOMIC DNA]</scope>
    <source>
        <strain evidence="13 14">MC02</strain>
    </source>
</reference>
<evidence type="ECO:0000256" key="3">
    <source>
        <dbReference type="ARBA" id="ARBA00022723"/>
    </source>
</evidence>
<dbReference type="EMBL" id="SPVF01000218">
    <property type="protein sequence ID" value="TFW16221.1"/>
    <property type="molecule type" value="Genomic_DNA"/>
</dbReference>
<evidence type="ECO:0000256" key="10">
    <source>
        <dbReference type="RuleBase" id="RU003826"/>
    </source>
</evidence>
<dbReference type="HAMAP" id="MF_00097">
    <property type="entry name" value="TMP_synthase"/>
    <property type="match status" value="1"/>
</dbReference>
<comment type="similarity">
    <text evidence="9 10">Belongs to the thiamine-phosphate synthase family.</text>
</comment>
<organism evidence="13 14">
    <name type="scientific">Zemynaea arenosa</name>
    <dbReference type="NCBI Taxonomy" id="2561931"/>
    <lineage>
        <taxon>Bacteria</taxon>
        <taxon>Pseudomonadati</taxon>
        <taxon>Pseudomonadota</taxon>
        <taxon>Betaproteobacteria</taxon>
        <taxon>Burkholderiales</taxon>
        <taxon>Oxalobacteraceae</taxon>
        <taxon>Telluria group</taxon>
        <taxon>Zemynaea</taxon>
    </lineage>
</organism>
<evidence type="ECO:0000313" key="13">
    <source>
        <dbReference type="EMBL" id="TFW16221.1"/>
    </source>
</evidence>
<dbReference type="GO" id="GO:0000287">
    <property type="term" value="F:magnesium ion binding"/>
    <property type="evidence" value="ECO:0007669"/>
    <property type="project" value="UniProtKB-UniRule"/>
</dbReference>
<feature type="binding site" evidence="9">
    <location>
        <position position="71"/>
    </location>
    <ligand>
        <name>Mg(2+)</name>
        <dbReference type="ChEBI" id="CHEBI:18420"/>
    </ligand>
</feature>
<feature type="binding site" evidence="9">
    <location>
        <position position="70"/>
    </location>
    <ligand>
        <name>4-amino-2-methyl-5-(diphosphooxymethyl)pyrimidine</name>
        <dbReference type="ChEBI" id="CHEBI:57841"/>
    </ligand>
</feature>
<evidence type="ECO:0000256" key="4">
    <source>
        <dbReference type="ARBA" id="ARBA00022842"/>
    </source>
</evidence>
<gene>
    <name evidence="9" type="primary">thiE</name>
    <name evidence="13" type="ORF">E4L96_16665</name>
</gene>
<dbReference type="PANTHER" id="PTHR20857:SF15">
    <property type="entry name" value="THIAMINE-PHOSPHATE SYNTHASE"/>
    <property type="match status" value="1"/>
</dbReference>
<accession>A0A4Y9S466</accession>
<feature type="binding site" evidence="9">
    <location>
        <position position="90"/>
    </location>
    <ligand>
        <name>Mg(2+)</name>
        <dbReference type="ChEBI" id="CHEBI:18420"/>
    </ligand>
</feature>
<dbReference type="EC" id="2.5.1.3" evidence="9"/>
<comment type="function">
    <text evidence="9">Condenses 4-methyl-5-(beta-hydroxyethyl)thiazole monophosphate (THZ-P) and 2-methyl-4-amino-5-hydroxymethyl pyrimidine pyrophosphate (HMP-PP) to form thiamine monophosphate (TMP).</text>
</comment>
<dbReference type="GO" id="GO:0004789">
    <property type="term" value="F:thiamine-phosphate diphosphorylase activity"/>
    <property type="evidence" value="ECO:0007669"/>
    <property type="project" value="UniProtKB-UniRule"/>
</dbReference>
<keyword evidence="2 9" id="KW-0808">Transferase</keyword>
<evidence type="ECO:0000256" key="8">
    <source>
        <dbReference type="ARBA" id="ARBA00047883"/>
    </source>
</evidence>
<dbReference type="InterPro" id="IPR013785">
    <property type="entry name" value="Aldolase_TIM"/>
</dbReference>
<sequence length="217" mass="22759">MKAHPMQGLYLVTPDWTDTARLLAATAAALQNGAALVQYRNKTASADLRLAQATALLALCRGYQCPLIINDHMDLCQRLDADGVHVGGRDASVAEARQQLGPHKIVGASSYGDLQRARDAHAQGASYLAFGGFYPSTKKHYDFRTDPAIVSAAANSIPLPLVVIGGMTRERAAPLIERGAHMAAAISAIYDAADPGAAAAEMAALFPVPTPNNNGAL</sequence>
<dbReference type="Proteomes" id="UP000298438">
    <property type="component" value="Unassembled WGS sequence"/>
</dbReference>
<feature type="binding site" evidence="9">
    <location>
        <position position="166"/>
    </location>
    <ligand>
        <name>2-[(2R,5Z)-2-carboxy-4-methylthiazol-5(2H)-ylidene]ethyl phosphate</name>
        <dbReference type="ChEBI" id="CHEBI:62899"/>
    </ligand>
</feature>
<dbReference type="OrthoDB" id="9810880at2"/>
<dbReference type="SUPFAM" id="SSF51391">
    <property type="entry name" value="Thiamin phosphate synthase"/>
    <property type="match status" value="1"/>
</dbReference>
<dbReference type="PANTHER" id="PTHR20857">
    <property type="entry name" value="THIAMINE-PHOSPHATE PYROPHOSPHORYLASE"/>
    <property type="match status" value="1"/>
</dbReference>
<comment type="catalytic activity">
    <reaction evidence="8 9 10">
        <text>2-[(2R,5Z)-2-carboxy-4-methylthiazol-5(2H)-ylidene]ethyl phosphate + 4-amino-2-methyl-5-(diphosphooxymethyl)pyrimidine + 2 H(+) = thiamine phosphate + CO2 + diphosphate</text>
        <dbReference type="Rhea" id="RHEA:47844"/>
        <dbReference type="ChEBI" id="CHEBI:15378"/>
        <dbReference type="ChEBI" id="CHEBI:16526"/>
        <dbReference type="ChEBI" id="CHEBI:33019"/>
        <dbReference type="ChEBI" id="CHEBI:37575"/>
        <dbReference type="ChEBI" id="CHEBI:57841"/>
        <dbReference type="ChEBI" id="CHEBI:62899"/>
        <dbReference type="EC" id="2.5.1.3"/>
    </reaction>
</comment>
<comment type="cofactor">
    <cofactor evidence="9">
        <name>Mg(2+)</name>
        <dbReference type="ChEBI" id="CHEBI:18420"/>
    </cofactor>
    <text evidence="9">Binds 1 Mg(2+) ion per subunit.</text>
</comment>
<comment type="caution">
    <text evidence="13">The sequence shown here is derived from an EMBL/GenBank/DDBJ whole genome shotgun (WGS) entry which is preliminary data.</text>
</comment>
<dbReference type="InterPro" id="IPR034291">
    <property type="entry name" value="TMP_synthase"/>
</dbReference>
<evidence type="ECO:0000256" key="11">
    <source>
        <dbReference type="RuleBase" id="RU004253"/>
    </source>
</evidence>
<feature type="binding site" evidence="9">
    <location>
        <begin position="38"/>
        <end position="42"/>
    </location>
    <ligand>
        <name>4-amino-2-methyl-5-(diphosphooxymethyl)pyrimidine</name>
        <dbReference type="ChEBI" id="CHEBI:57841"/>
    </ligand>
</feature>
<keyword evidence="4 9" id="KW-0460">Magnesium</keyword>
<comment type="caution">
    <text evidence="9">Lacks conserved residue(s) required for the propagation of feature annotation.</text>
</comment>
<feature type="binding site" evidence="9">
    <location>
        <position position="139"/>
    </location>
    <ligand>
        <name>4-amino-2-methyl-5-(diphosphooxymethyl)pyrimidine</name>
        <dbReference type="ChEBI" id="CHEBI:57841"/>
    </ligand>
</feature>
<comment type="pathway">
    <text evidence="1 9 11">Cofactor biosynthesis; thiamine diphosphate biosynthesis; thiamine phosphate from 4-amino-2-methyl-5-diphosphomethylpyrimidine and 4-methyl-5-(2-phosphoethyl)-thiazole: step 1/1.</text>
</comment>
<feature type="binding site" evidence="9">
    <location>
        <position position="109"/>
    </location>
    <ligand>
        <name>4-amino-2-methyl-5-(diphosphooxymethyl)pyrimidine</name>
        <dbReference type="ChEBI" id="CHEBI:57841"/>
    </ligand>
</feature>